<dbReference type="AlphaFoldDB" id="A0AAD3S6C5"/>
<proteinExistence type="predicted"/>
<dbReference type="Gene3D" id="6.10.280.40">
    <property type="match status" value="1"/>
</dbReference>
<keyword evidence="4" id="KW-1185">Reference proteome</keyword>
<dbReference type="EMBL" id="BSYO01000005">
    <property type="protein sequence ID" value="GMH05171.1"/>
    <property type="molecule type" value="Genomic_DNA"/>
</dbReference>
<evidence type="ECO:0000313" key="3">
    <source>
        <dbReference type="EMBL" id="GMH05171.1"/>
    </source>
</evidence>
<dbReference type="Pfam" id="PF25568">
    <property type="entry name" value="AAA_lid_At3g28540"/>
    <property type="match status" value="1"/>
</dbReference>
<sequence>MGDHWSDTSDKTDFSEAFKILAKNYLSLDSHHLFPIIEELLGQVKITPADVAEHLMPEAPSGDATLCLTNLIEALGVAKLQEAAVKEAAEEDNKEEEPSGEEDQAATAAVVKG</sequence>
<organism evidence="3 4">
    <name type="scientific">Nepenthes gracilis</name>
    <name type="common">Slender pitcher plant</name>
    <dbReference type="NCBI Taxonomy" id="150966"/>
    <lineage>
        <taxon>Eukaryota</taxon>
        <taxon>Viridiplantae</taxon>
        <taxon>Streptophyta</taxon>
        <taxon>Embryophyta</taxon>
        <taxon>Tracheophyta</taxon>
        <taxon>Spermatophyta</taxon>
        <taxon>Magnoliopsida</taxon>
        <taxon>eudicotyledons</taxon>
        <taxon>Gunneridae</taxon>
        <taxon>Pentapetalae</taxon>
        <taxon>Caryophyllales</taxon>
        <taxon>Nepenthaceae</taxon>
        <taxon>Nepenthes</taxon>
    </lineage>
</organism>
<dbReference type="Proteomes" id="UP001279734">
    <property type="component" value="Unassembled WGS sequence"/>
</dbReference>
<evidence type="ECO:0000259" key="2">
    <source>
        <dbReference type="Pfam" id="PF25568"/>
    </source>
</evidence>
<dbReference type="InterPro" id="IPR050747">
    <property type="entry name" value="Mitochondrial_chaperone_BCS1"/>
</dbReference>
<protein>
    <recommendedName>
        <fullName evidence="2">AAA+ ATPase At3g28540-like C-terminal domain-containing protein</fullName>
    </recommendedName>
</protein>
<dbReference type="InterPro" id="IPR058017">
    <property type="entry name" value="At3g28540-like_C"/>
</dbReference>
<feature type="region of interest" description="Disordered" evidence="1">
    <location>
        <begin position="86"/>
        <end position="113"/>
    </location>
</feature>
<evidence type="ECO:0000256" key="1">
    <source>
        <dbReference type="SAM" id="MobiDB-lite"/>
    </source>
</evidence>
<accession>A0AAD3S6C5</accession>
<dbReference type="PANTHER" id="PTHR23070">
    <property type="entry name" value="BCS1 AAA-TYPE ATPASE"/>
    <property type="match status" value="1"/>
</dbReference>
<gene>
    <name evidence="3" type="ORF">Nepgr_007011</name>
</gene>
<feature type="compositionally biased region" description="Acidic residues" evidence="1">
    <location>
        <begin position="89"/>
        <end position="104"/>
    </location>
</feature>
<reference evidence="3" key="1">
    <citation type="submission" date="2023-05" db="EMBL/GenBank/DDBJ databases">
        <title>Nepenthes gracilis genome sequencing.</title>
        <authorList>
            <person name="Fukushima K."/>
        </authorList>
    </citation>
    <scope>NUCLEOTIDE SEQUENCE</scope>
    <source>
        <strain evidence="3">SING2019-196</strain>
    </source>
</reference>
<comment type="caution">
    <text evidence="3">The sequence shown here is derived from an EMBL/GenBank/DDBJ whole genome shotgun (WGS) entry which is preliminary data.</text>
</comment>
<evidence type="ECO:0000313" key="4">
    <source>
        <dbReference type="Proteomes" id="UP001279734"/>
    </source>
</evidence>
<name>A0AAD3S6C5_NEPGR</name>
<feature type="domain" description="AAA+ ATPase At3g28540-like C-terminal" evidence="2">
    <location>
        <begin position="16"/>
        <end position="84"/>
    </location>
</feature>